<keyword evidence="2" id="KW-1185">Reference proteome</keyword>
<comment type="caution">
    <text evidence="1">The sequence shown here is derived from an EMBL/GenBank/DDBJ whole genome shotgun (WGS) entry which is preliminary data.</text>
</comment>
<accession>A0A4D9DVS6</accession>
<dbReference type="AlphaFoldDB" id="A0A4D9DVS6"/>
<evidence type="ECO:0000313" key="1">
    <source>
        <dbReference type="EMBL" id="TFK00412.1"/>
    </source>
</evidence>
<dbReference type="GO" id="GO:0016740">
    <property type="term" value="F:transferase activity"/>
    <property type="evidence" value="ECO:0007669"/>
    <property type="project" value="UniProtKB-KW"/>
</dbReference>
<keyword evidence="1" id="KW-0808">Transferase</keyword>
<sequence>MIIHFSVGQECVAGGIWAHCPAISMVHSPTGKRIGIRISIPITPSPLASTPWPPPLWVPRLNSISSAQILSPSGYFPTCLRTDITAVIRDPREEEWARSWCQMEFPPRCAAGRSGSSSLL</sequence>
<evidence type="ECO:0000313" key="2">
    <source>
        <dbReference type="Proteomes" id="UP000297703"/>
    </source>
</evidence>
<gene>
    <name evidence="1" type="ORF">DR999_PMT17462</name>
</gene>
<reference evidence="1 2" key="1">
    <citation type="submission" date="2019-04" db="EMBL/GenBank/DDBJ databases">
        <title>Draft genome of the big-headed turtle Platysternon megacephalum.</title>
        <authorList>
            <person name="Gong S."/>
        </authorList>
    </citation>
    <scope>NUCLEOTIDE SEQUENCE [LARGE SCALE GENOMIC DNA]</scope>
    <source>
        <strain evidence="1">DO16091913</strain>
        <tissue evidence="1">Muscle</tissue>
    </source>
</reference>
<organism evidence="1 2">
    <name type="scientific">Platysternon megacephalum</name>
    <name type="common">big-headed turtle</name>
    <dbReference type="NCBI Taxonomy" id="55544"/>
    <lineage>
        <taxon>Eukaryota</taxon>
        <taxon>Metazoa</taxon>
        <taxon>Chordata</taxon>
        <taxon>Craniata</taxon>
        <taxon>Vertebrata</taxon>
        <taxon>Euteleostomi</taxon>
        <taxon>Archelosauria</taxon>
        <taxon>Testudinata</taxon>
        <taxon>Testudines</taxon>
        <taxon>Cryptodira</taxon>
        <taxon>Durocryptodira</taxon>
        <taxon>Testudinoidea</taxon>
        <taxon>Platysternidae</taxon>
        <taxon>Platysternon</taxon>
    </lineage>
</organism>
<name>A0A4D9DVS6_9SAUR</name>
<proteinExistence type="predicted"/>
<dbReference type="EMBL" id="QXTE01000271">
    <property type="protein sequence ID" value="TFK00412.1"/>
    <property type="molecule type" value="Genomic_DNA"/>
</dbReference>
<protein>
    <submittedName>
        <fullName evidence="1">Carnitine O-palmitoyltransferase 1, liver isoform</fullName>
    </submittedName>
</protein>
<reference evidence="1 2" key="2">
    <citation type="submission" date="2019-04" db="EMBL/GenBank/DDBJ databases">
        <title>The genome sequence of big-headed turtle.</title>
        <authorList>
            <person name="Gong S."/>
        </authorList>
    </citation>
    <scope>NUCLEOTIDE SEQUENCE [LARGE SCALE GENOMIC DNA]</scope>
    <source>
        <strain evidence="1">DO16091913</strain>
        <tissue evidence="1">Muscle</tissue>
    </source>
</reference>
<dbReference type="Proteomes" id="UP000297703">
    <property type="component" value="Unassembled WGS sequence"/>
</dbReference>